<dbReference type="SUPFAM" id="SSF46785">
    <property type="entry name" value="Winged helix' DNA-binding domain"/>
    <property type="match status" value="1"/>
</dbReference>
<dbReference type="CDD" id="cd07377">
    <property type="entry name" value="WHTH_GntR"/>
    <property type="match status" value="1"/>
</dbReference>
<dbReference type="Proteomes" id="UP000494115">
    <property type="component" value="Unassembled WGS sequence"/>
</dbReference>
<gene>
    <name evidence="6" type="ORF">LMG28138_03484</name>
</gene>
<protein>
    <recommendedName>
        <fullName evidence="5">HTH gntR-type domain-containing protein</fullName>
    </recommendedName>
</protein>
<dbReference type="Gene3D" id="3.40.1410.10">
    <property type="entry name" value="Chorismate lyase-like"/>
    <property type="match status" value="1"/>
</dbReference>
<evidence type="ECO:0000256" key="2">
    <source>
        <dbReference type="ARBA" id="ARBA00023125"/>
    </source>
</evidence>
<evidence type="ECO:0000259" key="5">
    <source>
        <dbReference type="PROSITE" id="PS50949"/>
    </source>
</evidence>
<evidence type="ECO:0000256" key="1">
    <source>
        <dbReference type="ARBA" id="ARBA00023015"/>
    </source>
</evidence>
<keyword evidence="1" id="KW-0805">Transcription regulation</keyword>
<evidence type="ECO:0000313" key="6">
    <source>
        <dbReference type="EMBL" id="CAB3793205.1"/>
    </source>
</evidence>
<feature type="region of interest" description="Disordered" evidence="4">
    <location>
        <begin position="1"/>
        <end position="24"/>
    </location>
</feature>
<dbReference type="PANTHER" id="PTHR44846">
    <property type="entry name" value="MANNOSYL-D-GLYCERATE TRANSPORT/METABOLISM SYSTEM REPRESSOR MNGR-RELATED"/>
    <property type="match status" value="1"/>
</dbReference>
<dbReference type="NCBIfam" id="TIGR02325">
    <property type="entry name" value="C_P_lyase_phnF"/>
    <property type="match status" value="1"/>
</dbReference>
<dbReference type="PRINTS" id="PR00035">
    <property type="entry name" value="HTHGNTR"/>
</dbReference>
<feature type="domain" description="HTH gntR-type" evidence="5">
    <location>
        <begin position="33"/>
        <end position="101"/>
    </location>
</feature>
<dbReference type="EMBL" id="CADIKM010000017">
    <property type="protein sequence ID" value="CAB3793205.1"/>
    <property type="molecule type" value="Genomic_DNA"/>
</dbReference>
<sequence>MPENDIQTDRNDSDMTSNETGTPGLAVERGAGVAVWRQIEQILSAEIAANSFGEDGRLPSEIELARRFDVNRHTVRRAMLRLAATGLVSVEQGRGTFVQPGAIDYQIGRRTRFTENLRRYSQASVGVVLSSEKVKADPVTAKALSLRAGTLVYQIETRHDSDGVPLTYARGWFPAMRFADLPEVLAGEQGVSAALAKFGVIDYTRKWSRIGCILPSSEVARRLQINRQQPVMWVESVDVDEAGVPIKYGITHFAADRVQLLVEDGV</sequence>
<evidence type="ECO:0000256" key="4">
    <source>
        <dbReference type="SAM" id="MobiDB-lite"/>
    </source>
</evidence>
<dbReference type="Gene3D" id="1.10.10.10">
    <property type="entry name" value="Winged helix-like DNA-binding domain superfamily/Winged helix DNA-binding domain"/>
    <property type="match status" value="1"/>
</dbReference>
<keyword evidence="7" id="KW-1185">Reference proteome</keyword>
<dbReference type="InterPro" id="IPR028978">
    <property type="entry name" value="Chorismate_lyase_/UTRA_dom_sf"/>
</dbReference>
<evidence type="ECO:0000313" key="7">
    <source>
        <dbReference type="Proteomes" id="UP000494115"/>
    </source>
</evidence>
<dbReference type="AlphaFoldDB" id="A0A6S7BA15"/>
<keyword evidence="3" id="KW-0804">Transcription</keyword>
<organism evidence="6 7">
    <name type="scientific">Pararobbsia alpina</name>
    <dbReference type="NCBI Taxonomy" id="621374"/>
    <lineage>
        <taxon>Bacteria</taxon>
        <taxon>Pseudomonadati</taxon>
        <taxon>Pseudomonadota</taxon>
        <taxon>Betaproteobacteria</taxon>
        <taxon>Burkholderiales</taxon>
        <taxon>Burkholderiaceae</taxon>
        <taxon>Pararobbsia</taxon>
    </lineage>
</organism>
<dbReference type="InterPro" id="IPR050679">
    <property type="entry name" value="Bact_HTH_transcr_reg"/>
</dbReference>
<evidence type="ECO:0000256" key="3">
    <source>
        <dbReference type="ARBA" id="ARBA00023163"/>
    </source>
</evidence>
<accession>A0A6S7BA15</accession>
<dbReference type="GO" id="GO:0003677">
    <property type="term" value="F:DNA binding"/>
    <property type="evidence" value="ECO:0007669"/>
    <property type="project" value="UniProtKB-KW"/>
</dbReference>
<dbReference type="SMART" id="SM00345">
    <property type="entry name" value="HTH_GNTR"/>
    <property type="match status" value="1"/>
</dbReference>
<dbReference type="InterPro" id="IPR000524">
    <property type="entry name" value="Tscrpt_reg_HTH_GntR"/>
</dbReference>
<reference evidence="6 7" key="1">
    <citation type="submission" date="2020-04" db="EMBL/GenBank/DDBJ databases">
        <authorList>
            <person name="De Canck E."/>
        </authorList>
    </citation>
    <scope>NUCLEOTIDE SEQUENCE [LARGE SCALE GENOMIC DNA]</scope>
    <source>
        <strain evidence="6 7">LMG 28138</strain>
    </source>
</reference>
<keyword evidence="2" id="KW-0238">DNA-binding</keyword>
<dbReference type="Pfam" id="PF00392">
    <property type="entry name" value="GntR"/>
    <property type="match status" value="1"/>
</dbReference>
<dbReference type="GO" id="GO:0003700">
    <property type="term" value="F:DNA-binding transcription factor activity"/>
    <property type="evidence" value="ECO:0007669"/>
    <property type="project" value="InterPro"/>
</dbReference>
<dbReference type="PROSITE" id="PS50949">
    <property type="entry name" value="HTH_GNTR"/>
    <property type="match status" value="1"/>
</dbReference>
<dbReference type="SUPFAM" id="SSF64288">
    <property type="entry name" value="Chorismate lyase-like"/>
    <property type="match status" value="1"/>
</dbReference>
<dbReference type="InterPro" id="IPR036388">
    <property type="entry name" value="WH-like_DNA-bd_sf"/>
</dbReference>
<dbReference type="PANTHER" id="PTHR44846:SF1">
    <property type="entry name" value="MANNOSYL-D-GLYCERATE TRANSPORT_METABOLISM SYSTEM REPRESSOR MNGR-RELATED"/>
    <property type="match status" value="1"/>
</dbReference>
<dbReference type="SMART" id="SM00866">
    <property type="entry name" value="UTRA"/>
    <property type="match status" value="1"/>
</dbReference>
<dbReference type="Pfam" id="PF07702">
    <property type="entry name" value="UTRA"/>
    <property type="match status" value="1"/>
</dbReference>
<dbReference type="InterPro" id="IPR012702">
    <property type="entry name" value="CP_lyase_PhnF"/>
</dbReference>
<proteinExistence type="predicted"/>
<dbReference type="InterPro" id="IPR011663">
    <property type="entry name" value="UTRA"/>
</dbReference>
<dbReference type="InterPro" id="IPR036390">
    <property type="entry name" value="WH_DNA-bd_sf"/>
</dbReference>
<name>A0A6S7BA15_9BURK</name>
<dbReference type="GO" id="GO:0045892">
    <property type="term" value="P:negative regulation of DNA-templated transcription"/>
    <property type="evidence" value="ECO:0007669"/>
    <property type="project" value="TreeGrafter"/>
</dbReference>